<evidence type="ECO:0000256" key="1">
    <source>
        <dbReference type="ARBA" id="ARBA00022737"/>
    </source>
</evidence>
<evidence type="ECO:0000313" key="7">
    <source>
        <dbReference type="EMBL" id="CAG6446600.1"/>
    </source>
</evidence>
<dbReference type="InterPro" id="IPR036179">
    <property type="entry name" value="Ig-like_dom_sf"/>
</dbReference>
<dbReference type="CDD" id="cd00096">
    <property type="entry name" value="Ig"/>
    <property type="match status" value="2"/>
</dbReference>
<dbReference type="SMART" id="SM00408">
    <property type="entry name" value="IGc2"/>
    <property type="match status" value="3"/>
</dbReference>
<dbReference type="CDD" id="cd00063">
    <property type="entry name" value="FN3"/>
    <property type="match status" value="1"/>
</dbReference>
<name>A0A8D7ZYF5_CULPI</name>
<feature type="region of interest" description="Disordered" evidence="3">
    <location>
        <begin position="443"/>
        <end position="466"/>
    </location>
</feature>
<keyword evidence="4" id="KW-0812">Transmembrane</keyword>
<feature type="domain" description="Ig-like" evidence="5">
    <location>
        <begin position="221"/>
        <end position="318"/>
    </location>
</feature>
<dbReference type="SUPFAM" id="SSF49265">
    <property type="entry name" value="Fibronectin type III"/>
    <property type="match status" value="1"/>
</dbReference>
<accession>A0A8D7ZYF5</accession>
<protein>
    <submittedName>
        <fullName evidence="7">Neogenin</fullName>
    </submittedName>
</protein>
<dbReference type="PANTHER" id="PTHR45080">
    <property type="entry name" value="CONTACTIN 5"/>
    <property type="match status" value="1"/>
</dbReference>
<dbReference type="GO" id="GO:0030424">
    <property type="term" value="C:axon"/>
    <property type="evidence" value="ECO:0007669"/>
    <property type="project" value="TreeGrafter"/>
</dbReference>
<dbReference type="InterPro" id="IPR013106">
    <property type="entry name" value="Ig_V-set"/>
</dbReference>
<dbReference type="InterPro" id="IPR050958">
    <property type="entry name" value="Cell_Adh-Cytoskel_Orgn"/>
</dbReference>
<reference evidence="7" key="1">
    <citation type="submission" date="2021-05" db="EMBL/GenBank/DDBJ databases">
        <authorList>
            <person name="Alioto T."/>
            <person name="Alioto T."/>
            <person name="Gomez Garrido J."/>
        </authorList>
    </citation>
    <scope>NUCLEOTIDE SEQUENCE</scope>
</reference>
<dbReference type="SUPFAM" id="SSF48726">
    <property type="entry name" value="Immunoglobulin"/>
    <property type="match status" value="3"/>
</dbReference>
<dbReference type="FunFam" id="2.60.40.10:FF:002157">
    <property type="entry name" value="Wrapper protein"/>
    <property type="match status" value="1"/>
</dbReference>
<organism evidence="7">
    <name type="scientific">Culex pipiens</name>
    <name type="common">House mosquito</name>
    <dbReference type="NCBI Taxonomy" id="7175"/>
    <lineage>
        <taxon>Eukaryota</taxon>
        <taxon>Metazoa</taxon>
        <taxon>Ecdysozoa</taxon>
        <taxon>Arthropoda</taxon>
        <taxon>Hexapoda</taxon>
        <taxon>Insecta</taxon>
        <taxon>Pterygota</taxon>
        <taxon>Neoptera</taxon>
        <taxon>Endopterygota</taxon>
        <taxon>Diptera</taxon>
        <taxon>Nematocera</taxon>
        <taxon>Culicoidea</taxon>
        <taxon>Culicidae</taxon>
        <taxon>Culicinae</taxon>
        <taxon>Culicini</taxon>
        <taxon>Culex</taxon>
        <taxon>Culex</taxon>
    </lineage>
</organism>
<evidence type="ECO:0000259" key="5">
    <source>
        <dbReference type="PROSITE" id="PS50835"/>
    </source>
</evidence>
<dbReference type="Gene3D" id="2.60.40.10">
    <property type="entry name" value="Immunoglobulins"/>
    <property type="match status" value="4"/>
</dbReference>
<dbReference type="EMBL" id="HBUE01007266">
    <property type="protein sequence ID" value="CAG6446600.1"/>
    <property type="molecule type" value="Transcribed_RNA"/>
</dbReference>
<evidence type="ECO:0000256" key="4">
    <source>
        <dbReference type="SAM" id="Phobius"/>
    </source>
</evidence>
<dbReference type="SMART" id="SM00409">
    <property type="entry name" value="IG"/>
    <property type="match status" value="3"/>
</dbReference>
<evidence type="ECO:0000256" key="2">
    <source>
        <dbReference type="ARBA" id="ARBA00023319"/>
    </source>
</evidence>
<dbReference type="InterPro" id="IPR003961">
    <property type="entry name" value="FN3_dom"/>
</dbReference>
<sequence length="521" mass="57496">MIKQPIHHSNMMISMGGALTTLALLVHVAKFGVFGQQFKSVPTTVKTYENETVLLPCYHNAPYRYVRWSRDDMLLVDTRNPELPVPPRVQLWKNGSLEVSTVQMEDTGDYTCEITTEGGRAIQQHAIEVQYPPTIAMYPVGRVEVKVGQIIEVMCDATGVPHPYVTWNYKNENASASFENNRKLSILVESKDFAGPIECQATNGVGDPAVETLDLVVDFAPEVTVPVAVVHTKVGQSATLECFVTSRPTATIHWFHKGLPLPSEKRLIKHDTVVSTSQYHSVRRHALFIRNIKDADLGRYECKAENRIGLKGAHLELTGRPMPAAFKPSAGMSSSTTHHLIWQVESFSPIIEYKLRFRKIPSGDITPTRRYPDLAWSELIIPSDGSAGPLHSIGYTLQGLQAASVYEVVVLARNRYGTGDASNILRFATGGEVELPEITETTSQLGADGDYADEDGGQEDPNITDNVIPRDFYDYEQQFTSESRTDGERGGSGAGSPTGTVCLGVVSWIVVLICSRIVFRE</sequence>
<dbReference type="GO" id="GO:0008046">
    <property type="term" value="F:axon guidance receptor activity"/>
    <property type="evidence" value="ECO:0007669"/>
    <property type="project" value="TreeGrafter"/>
</dbReference>
<dbReference type="PANTHER" id="PTHR45080:SF4">
    <property type="entry name" value="GH03113P"/>
    <property type="match status" value="1"/>
</dbReference>
<dbReference type="Pfam" id="PF13927">
    <property type="entry name" value="Ig_3"/>
    <property type="match status" value="1"/>
</dbReference>
<dbReference type="SMART" id="SM00060">
    <property type="entry name" value="FN3"/>
    <property type="match status" value="1"/>
</dbReference>
<dbReference type="GO" id="GO:0007156">
    <property type="term" value="P:homophilic cell adhesion via plasma membrane adhesion molecules"/>
    <property type="evidence" value="ECO:0007669"/>
    <property type="project" value="TreeGrafter"/>
</dbReference>
<dbReference type="PROSITE" id="PS50835">
    <property type="entry name" value="IG_LIKE"/>
    <property type="match status" value="3"/>
</dbReference>
<proteinExistence type="predicted"/>
<dbReference type="Pfam" id="PF07686">
    <property type="entry name" value="V-set"/>
    <property type="match status" value="1"/>
</dbReference>
<evidence type="ECO:0000256" key="3">
    <source>
        <dbReference type="SAM" id="MobiDB-lite"/>
    </source>
</evidence>
<dbReference type="InterPro" id="IPR013098">
    <property type="entry name" value="Ig_I-set"/>
</dbReference>
<keyword evidence="1" id="KW-0677">Repeat</keyword>
<dbReference type="InterPro" id="IPR007110">
    <property type="entry name" value="Ig-like_dom"/>
</dbReference>
<feature type="domain" description="Fibronectin type-III" evidence="6">
    <location>
        <begin position="324"/>
        <end position="432"/>
    </location>
</feature>
<feature type="domain" description="Ig-like" evidence="5">
    <location>
        <begin position="36"/>
        <end position="128"/>
    </location>
</feature>
<dbReference type="GO" id="GO:0050808">
    <property type="term" value="P:synapse organization"/>
    <property type="evidence" value="ECO:0007669"/>
    <property type="project" value="TreeGrafter"/>
</dbReference>
<dbReference type="GO" id="GO:0043025">
    <property type="term" value="C:neuronal cell body"/>
    <property type="evidence" value="ECO:0007669"/>
    <property type="project" value="TreeGrafter"/>
</dbReference>
<dbReference type="PROSITE" id="PS50853">
    <property type="entry name" value="FN3"/>
    <property type="match status" value="1"/>
</dbReference>
<dbReference type="InterPro" id="IPR013783">
    <property type="entry name" value="Ig-like_fold"/>
</dbReference>
<feature type="domain" description="Ig-like" evidence="5">
    <location>
        <begin position="133"/>
        <end position="216"/>
    </location>
</feature>
<keyword evidence="4" id="KW-1133">Transmembrane helix</keyword>
<dbReference type="InterPro" id="IPR036116">
    <property type="entry name" value="FN3_sf"/>
</dbReference>
<feature type="transmembrane region" description="Helical" evidence="4">
    <location>
        <begin position="498"/>
        <end position="519"/>
    </location>
</feature>
<dbReference type="Pfam" id="PF07679">
    <property type="entry name" value="I-set"/>
    <property type="match status" value="1"/>
</dbReference>
<dbReference type="GO" id="GO:0005886">
    <property type="term" value="C:plasma membrane"/>
    <property type="evidence" value="ECO:0007669"/>
    <property type="project" value="TreeGrafter"/>
</dbReference>
<dbReference type="InterPro" id="IPR003598">
    <property type="entry name" value="Ig_sub2"/>
</dbReference>
<evidence type="ECO:0000259" key="6">
    <source>
        <dbReference type="PROSITE" id="PS50853"/>
    </source>
</evidence>
<dbReference type="InterPro" id="IPR003599">
    <property type="entry name" value="Ig_sub"/>
</dbReference>
<keyword evidence="2" id="KW-0393">Immunoglobulin domain</keyword>
<keyword evidence="4" id="KW-0472">Membrane</keyword>
<dbReference type="AlphaFoldDB" id="A0A8D7ZYF5"/>